<dbReference type="InterPro" id="IPR035985">
    <property type="entry name" value="Ubiquitin-activating_enz"/>
</dbReference>
<dbReference type="PANTHER" id="PTHR43267:SF3">
    <property type="entry name" value="THIF PROTEIN"/>
    <property type="match status" value="1"/>
</dbReference>
<dbReference type="Pfam" id="PF00899">
    <property type="entry name" value="ThiF"/>
    <property type="match status" value="1"/>
</dbReference>
<organism evidence="2 3">
    <name type="scientific">Candidatus Woesebacteria bacterium GW2011_GWA1_37_7</name>
    <dbReference type="NCBI Taxonomy" id="1618545"/>
    <lineage>
        <taxon>Bacteria</taxon>
        <taxon>Candidatus Woeseibacteriota</taxon>
    </lineage>
</organism>
<dbReference type="EMBL" id="LBTI01000009">
    <property type="protein sequence ID" value="KKQ37781.1"/>
    <property type="molecule type" value="Genomic_DNA"/>
</dbReference>
<gene>
    <name evidence="2" type="ORF">US53_C0009G0012</name>
</gene>
<evidence type="ECO:0000259" key="1">
    <source>
        <dbReference type="Pfam" id="PF00899"/>
    </source>
</evidence>
<reference evidence="2 3" key="1">
    <citation type="journal article" date="2015" name="Nature">
        <title>rRNA introns, odd ribosomes, and small enigmatic genomes across a large radiation of phyla.</title>
        <authorList>
            <person name="Brown C.T."/>
            <person name="Hug L.A."/>
            <person name="Thomas B.C."/>
            <person name="Sharon I."/>
            <person name="Castelle C.J."/>
            <person name="Singh A."/>
            <person name="Wilkins M.J."/>
            <person name="Williams K.H."/>
            <person name="Banfield J.F."/>
        </authorList>
    </citation>
    <scope>NUCLEOTIDE SEQUENCE [LARGE SCALE GENOMIC DNA]</scope>
</reference>
<dbReference type="AlphaFoldDB" id="A0A0G0KB24"/>
<evidence type="ECO:0000313" key="3">
    <source>
        <dbReference type="Proteomes" id="UP000034591"/>
    </source>
</evidence>
<name>A0A0G0KB24_9BACT</name>
<accession>A0A0G0KB24</accession>
<dbReference type="GO" id="GO:0008641">
    <property type="term" value="F:ubiquitin-like modifier activating enzyme activity"/>
    <property type="evidence" value="ECO:0007669"/>
    <property type="project" value="InterPro"/>
</dbReference>
<sequence>MITSKSKKSKNFLDLIAQELWEISNPVVTQANEEAVKLLEKQLFTNNKQIKFNKNSKVFLPSKKYYQDLVTSRNKNLVTQKQQNLLEKTVVAFFGLSVGSHAATTWMILSRADSIKISDPDIISPTNLNRLRFAWDTIGRLKVDVVKQQLEGINPYCNVYKFKGSGSEVINKIILDKPKPDIIVDSMDDLKSKVLVRLLARENKIPVLMATDVGDNVFLDIERYDKNPQPMLFNGRVKNIEKIDLLHTTNIERIKLSMQIVGLEHNSNEMLDSLLLIGKTIRTWPQLGSTATVAGGLIATVIKKIVLGEKVESGRYYLLLDDLIVSNFNSKKKVFTRKKLLSKLSSILD</sequence>
<comment type="caution">
    <text evidence="2">The sequence shown here is derived from an EMBL/GenBank/DDBJ whole genome shotgun (WGS) entry which is preliminary data.</text>
</comment>
<proteinExistence type="predicted"/>
<dbReference type="Proteomes" id="UP000034591">
    <property type="component" value="Unassembled WGS sequence"/>
</dbReference>
<dbReference type="GO" id="GO:0061503">
    <property type="term" value="F:tRNA threonylcarbamoyladenosine dehydratase"/>
    <property type="evidence" value="ECO:0007669"/>
    <property type="project" value="TreeGrafter"/>
</dbReference>
<protein>
    <recommendedName>
        <fullName evidence="1">THIF-type NAD/FAD binding fold domain-containing protein</fullName>
    </recommendedName>
</protein>
<dbReference type="PANTHER" id="PTHR43267">
    <property type="entry name" value="TRNA THREONYLCARBAMOYLADENOSINE DEHYDRATASE"/>
    <property type="match status" value="1"/>
</dbReference>
<dbReference type="InterPro" id="IPR045886">
    <property type="entry name" value="ThiF/MoeB/HesA"/>
</dbReference>
<dbReference type="STRING" id="1618545.US53_C0009G0012"/>
<dbReference type="Gene3D" id="3.40.50.720">
    <property type="entry name" value="NAD(P)-binding Rossmann-like Domain"/>
    <property type="match status" value="1"/>
</dbReference>
<feature type="domain" description="THIF-type NAD/FAD binding fold" evidence="1">
    <location>
        <begin position="73"/>
        <end position="318"/>
    </location>
</feature>
<dbReference type="SUPFAM" id="SSF69572">
    <property type="entry name" value="Activating enzymes of the ubiquitin-like proteins"/>
    <property type="match status" value="1"/>
</dbReference>
<dbReference type="InterPro" id="IPR000594">
    <property type="entry name" value="ThiF_NAD_FAD-bd"/>
</dbReference>
<dbReference type="PATRIC" id="fig|1618545.3.peg.162"/>
<evidence type="ECO:0000313" key="2">
    <source>
        <dbReference type="EMBL" id="KKQ37781.1"/>
    </source>
</evidence>
<dbReference type="GO" id="GO:0061504">
    <property type="term" value="P:cyclic threonylcarbamoyladenosine biosynthetic process"/>
    <property type="evidence" value="ECO:0007669"/>
    <property type="project" value="TreeGrafter"/>
</dbReference>